<evidence type="ECO:0000313" key="8">
    <source>
        <dbReference type="Proteomes" id="UP000266841"/>
    </source>
</evidence>
<comment type="similarity">
    <text evidence="1 2">Belongs to the pirin family.</text>
</comment>
<evidence type="ECO:0000259" key="6">
    <source>
        <dbReference type="Pfam" id="PF05726"/>
    </source>
</evidence>
<sequence>MIVISFSVALCLFQTATSFGPQVNYRASKRIAVELVELGASKSTTSSRLLPAIFPGQVIFVRFTLSNQDFALTILRVSRNSSAQSLAHNLHEIALGVLIDSNGQNVLSKQRVVRESRRLRAFSDQRTVRKVDKFERIPTWPASNGIRWKAISQFNPDLAAKLEHQYGGADCPNLWLDKATSPQTSPFLMMCHHNHSFRLNDPVRLMEKQIMPEGFPAHGHRGMTTVTICLRGGLVHRDSEGNKQLFGADEPSRSAKKPYKGMHTQWLTFGKGIIHELMWDNSRREGQFGRRDNGNVVHQEIYQIWVDLPSDERLTEPRIELLGDDESPTVVENGCKTTIIAGDYSGSKASVDTVSDLSILTAQIGQRKVWQYAPPTSHSTVIIYVRLGSIKIGQTEVDAHCTAYLSQGGESVSIHAEKGAEILVLSGQPLDQRSVAKGCMVTDSHEDLERAFADYEQGHLGVPHSRQTSPPPELKIDSDLKIEYQQQSYTHALVALGAPHRMNSATRTGERALHHPKNVTTRLGDGANENARTFKPLHAPKRVIPYRTVGVPEFWRHPQPVRASTQTPRDRHRGHAPADTSDPVSGHQKVPTFCSALRSRRSQR</sequence>
<dbReference type="SUPFAM" id="SSF51182">
    <property type="entry name" value="RmlC-like cupins"/>
    <property type="match status" value="1"/>
</dbReference>
<evidence type="ECO:0000313" key="7">
    <source>
        <dbReference type="EMBL" id="EJK43809.1"/>
    </source>
</evidence>
<feature type="chain" id="PRO_5003838744" description="Pirin N-terminal domain-containing protein" evidence="4">
    <location>
        <begin position="19"/>
        <end position="604"/>
    </location>
</feature>
<dbReference type="EMBL" id="AGNL01050602">
    <property type="protein sequence ID" value="EJK43809.1"/>
    <property type="molecule type" value="Genomic_DNA"/>
</dbReference>
<keyword evidence="8" id="KW-1185">Reference proteome</keyword>
<dbReference type="InterPro" id="IPR012093">
    <property type="entry name" value="Pirin"/>
</dbReference>
<organism evidence="7 8">
    <name type="scientific">Thalassiosira oceanica</name>
    <name type="common">Marine diatom</name>
    <dbReference type="NCBI Taxonomy" id="159749"/>
    <lineage>
        <taxon>Eukaryota</taxon>
        <taxon>Sar</taxon>
        <taxon>Stramenopiles</taxon>
        <taxon>Ochrophyta</taxon>
        <taxon>Bacillariophyta</taxon>
        <taxon>Coscinodiscophyceae</taxon>
        <taxon>Thalassiosirophycidae</taxon>
        <taxon>Thalassiosirales</taxon>
        <taxon>Thalassiosiraceae</taxon>
        <taxon>Thalassiosira</taxon>
    </lineage>
</organism>
<name>K0QZP6_THAOC</name>
<dbReference type="AlphaFoldDB" id="K0QZP6"/>
<dbReference type="Pfam" id="PF02678">
    <property type="entry name" value="Pirin"/>
    <property type="match status" value="1"/>
</dbReference>
<feature type="domain" description="Pirin N-terminal" evidence="5">
    <location>
        <begin position="182"/>
        <end position="306"/>
    </location>
</feature>
<dbReference type="OrthoDB" id="198735at2759"/>
<evidence type="ECO:0000256" key="4">
    <source>
        <dbReference type="SAM" id="SignalP"/>
    </source>
</evidence>
<evidence type="ECO:0000256" key="1">
    <source>
        <dbReference type="ARBA" id="ARBA00008416"/>
    </source>
</evidence>
<comment type="caution">
    <text evidence="7">The sequence shown here is derived from an EMBL/GenBank/DDBJ whole genome shotgun (WGS) entry which is preliminary data.</text>
</comment>
<dbReference type="Gene3D" id="2.60.120.10">
    <property type="entry name" value="Jelly Rolls"/>
    <property type="match status" value="1"/>
</dbReference>
<evidence type="ECO:0000256" key="2">
    <source>
        <dbReference type="RuleBase" id="RU003457"/>
    </source>
</evidence>
<evidence type="ECO:0000259" key="5">
    <source>
        <dbReference type="Pfam" id="PF02678"/>
    </source>
</evidence>
<evidence type="ECO:0000256" key="3">
    <source>
        <dbReference type="SAM" id="MobiDB-lite"/>
    </source>
</evidence>
<dbReference type="eggNOG" id="ENOG502QQ5A">
    <property type="taxonomic scope" value="Eukaryota"/>
</dbReference>
<feature type="region of interest" description="Disordered" evidence="3">
    <location>
        <begin position="557"/>
        <end position="604"/>
    </location>
</feature>
<reference evidence="7 8" key="1">
    <citation type="journal article" date="2012" name="Genome Biol.">
        <title>Genome and low-iron response of an oceanic diatom adapted to chronic iron limitation.</title>
        <authorList>
            <person name="Lommer M."/>
            <person name="Specht M."/>
            <person name="Roy A.S."/>
            <person name="Kraemer L."/>
            <person name="Andreson R."/>
            <person name="Gutowska M.A."/>
            <person name="Wolf J."/>
            <person name="Bergner S.V."/>
            <person name="Schilhabel M.B."/>
            <person name="Klostermeier U.C."/>
            <person name="Beiko R.G."/>
            <person name="Rosenstiel P."/>
            <person name="Hippler M."/>
            <person name="Laroche J."/>
        </authorList>
    </citation>
    <scope>NUCLEOTIDE SEQUENCE [LARGE SCALE GENOMIC DNA]</scope>
    <source>
        <strain evidence="7 8">CCMP1005</strain>
    </source>
</reference>
<dbReference type="PANTHER" id="PTHR13903:SF8">
    <property type="entry name" value="PIRIN"/>
    <property type="match status" value="1"/>
</dbReference>
<accession>K0QZP6</accession>
<proteinExistence type="inferred from homology"/>
<gene>
    <name evidence="7" type="ORF">THAOC_37710</name>
</gene>
<dbReference type="PANTHER" id="PTHR13903">
    <property type="entry name" value="PIRIN-RELATED"/>
    <property type="match status" value="1"/>
</dbReference>
<dbReference type="InterPro" id="IPR011051">
    <property type="entry name" value="RmlC_Cupin_sf"/>
</dbReference>
<dbReference type="InterPro" id="IPR003829">
    <property type="entry name" value="Pirin_N_dom"/>
</dbReference>
<dbReference type="Pfam" id="PF05726">
    <property type="entry name" value="Pirin_C"/>
    <property type="match status" value="1"/>
</dbReference>
<dbReference type="InterPro" id="IPR008778">
    <property type="entry name" value="Pirin_C_dom"/>
</dbReference>
<dbReference type="Proteomes" id="UP000266841">
    <property type="component" value="Unassembled WGS sequence"/>
</dbReference>
<dbReference type="CDD" id="cd02247">
    <property type="entry name" value="cupin_pirin_C"/>
    <property type="match status" value="1"/>
</dbReference>
<evidence type="ECO:0008006" key="9">
    <source>
        <dbReference type="Google" id="ProtNLM"/>
    </source>
</evidence>
<feature type="signal peptide" evidence="4">
    <location>
        <begin position="1"/>
        <end position="18"/>
    </location>
</feature>
<feature type="domain" description="Pirin C-terminal" evidence="6">
    <location>
        <begin position="376"/>
        <end position="460"/>
    </location>
</feature>
<protein>
    <recommendedName>
        <fullName evidence="9">Pirin N-terminal domain-containing protein</fullName>
    </recommendedName>
</protein>
<dbReference type="InterPro" id="IPR014710">
    <property type="entry name" value="RmlC-like_jellyroll"/>
</dbReference>
<keyword evidence="4" id="KW-0732">Signal</keyword>